<dbReference type="InterPro" id="IPR022075">
    <property type="entry name" value="Symplekin_C"/>
</dbReference>
<evidence type="ECO:0000256" key="1">
    <source>
        <dbReference type="ARBA" id="ARBA00004123"/>
    </source>
</evidence>
<feature type="domain" description="Symplekin C-terminal" evidence="6">
    <location>
        <begin position="1070"/>
        <end position="1265"/>
    </location>
</feature>
<sequence>MDPTITPTINPMINLTQSNDESLPSTTPSSSISAITKDLIDMTNLNSSTSTNPTSSSNSITPNDCLSLFSSSISAQPNSIIQRSSLDKLKKSIESNPTFLPILYPSLLSLLSTHSNQVYYRKWISTIIELAICKSINLSNDQKLQITLQSTETLHRLINLQDPSDPQLLEIKKSSIQAFSSAYPILFKHACGCNKSNNSSDSKHWGLSNQIKGSILSIWRNEKSPLGLKLAAIKFVQRVIQVGTRGILDPRKRNDDPSIVMCGGINSNNNSSNHSLNSSNHHPYLKPKELEQEANNLLEESIKLLFQSKTPELVSAIIFSLGTLVRLRPNLSNLILSALTSYNPTSSPLITRSISVLQLKGIEKSLRITLSNLDRISSFSLYSNQIKDALLNQSKRIKDLNEKEREKKRQRKEIDSGTKKRQKADQLNSVESQNQEPTTQPMMISAHQLPGFDITSLPVELVTELMIANLQALSDQNLNNAINAYLSNLSNQANPKSLKLQSSLSSSSSQSQPLNSFSIPSSTEPPDIIRSGSPVRPTMELVSVSGLPLAITSEQPIEHINSIQFAQNNHQESQQEKELEDQDQIQDGQIIDDDDDDDDSVNNNDDSDNDEDYDYDDDDDDEDLILHSNLLTEDGEAESPQDKLTIFDAWQNDQPIQIYEPTRKVLLQTTIEQIISNGMIDNELKPDATIWSILLARLVTRGLESHGDVTIKELELRKEDIRQVLFNFIISDFPNRMPFARIWLTEEWLANPYQSKFDHDLNEISSYGRWLTNLLDYIIENLSSTNSNQPELLKMTLSHFLLDLPYIPERELIRLQELCQDPNKLTIGFTTLRDLTSMRPAIRNQTLDVLLGLTTHSRRQTRNAAIMSVKSWVLPTSGMKSLGDRVVSFAIQLLQRLELDDELEEEPILQSTNKLEEKHLTTEVEMEDGETTSLEAAEESSEPSVTFAKVENAVILSGLSKIKIENVVVQHLELLLALSVKNPDLLDHLFRAYPNMPNHVQESVGKLITPLVRSLGAKHSKIISLIQTCQSGSEPLVLRILSILTEKGKPPVAIIDAIKSLAAGSNDLSPRFIIPTIGDLTKTEIIHHLPRILTLLNGTIAEKNLIRSVFESIVQQPPSNFGSVSTNAPRLKQSELLTPVELLVLIHRTEDVPFNMKQAIEAIGICFSMTEIFKPEVLAAFMQQVVDELTLPTLFLRTVIQAVQTYKSLQAFVSTTLLSRLILKKIWTQPQLWEGFMRCAKIISPHSFGAILQLPRDQLRELVGKQGGLKGPLREYVNKKAGSNKSRVTSLLEILSDQAPEPSHSITSTPNPILNTPTGGSISNDLITETIIDKSNIHELSLPNLNQVASPPPTLSSINLNSDNQKDVIIEEKDDHLANQNSNDNDNETNNSDPSNSNNLLIPTPVG</sequence>
<feature type="region of interest" description="Disordered" evidence="4">
    <location>
        <begin position="401"/>
        <end position="441"/>
    </location>
</feature>
<accession>A0A9Q3CJ60</accession>
<dbReference type="GO" id="GO:0005847">
    <property type="term" value="C:mRNA cleavage and polyadenylation specificity factor complex"/>
    <property type="evidence" value="ECO:0007669"/>
    <property type="project" value="TreeGrafter"/>
</dbReference>
<dbReference type="InterPro" id="IPR011989">
    <property type="entry name" value="ARM-like"/>
</dbReference>
<reference evidence="7" key="1">
    <citation type="submission" date="2021-03" db="EMBL/GenBank/DDBJ databases">
        <title>Draft genome sequence of rust myrtle Austropuccinia psidii MF-1, a brazilian biotype.</title>
        <authorList>
            <person name="Quecine M.C."/>
            <person name="Pachon D.M.R."/>
            <person name="Bonatelli M.L."/>
            <person name="Correr F.H."/>
            <person name="Franceschini L.M."/>
            <person name="Leite T.F."/>
            <person name="Margarido G.R.A."/>
            <person name="Almeida C.A."/>
            <person name="Ferrarezi J.A."/>
            <person name="Labate C.A."/>
        </authorList>
    </citation>
    <scope>NUCLEOTIDE SEQUENCE</scope>
    <source>
        <strain evidence="7">MF-1</strain>
    </source>
</reference>
<feature type="compositionally biased region" description="Low complexity" evidence="4">
    <location>
        <begin position="22"/>
        <end position="31"/>
    </location>
</feature>
<dbReference type="Pfam" id="PF12295">
    <property type="entry name" value="Symplekin_C"/>
    <property type="match status" value="1"/>
</dbReference>
<dbReference type="InterPro" id="IPR032460">
    <property type="entry name" value="Symplekin/Pta1_N"/>
</dbReference>
<feature type="compositionally biased region" description="Low complexity" evidence="4">
    <location>
        <begin position="497"/>
        <end position="516"/>
    </location>
</feature>
<feature type="compositionally biased region" description="Polar residues" evidence="4">
    <location>
        <begin position="1"/>
        <end position="21"/>
    </location>
</feature>
<keyword evidence="2" id="KW-0507">mRNA processing</keyword>
<evidence type="ECO:0000256" key="4">
    <source>
        <dbReference type="SAM" id="MobiDB-lite"/>
    </source>
</evidence>
<evidence type="ECO:0000259" key="5">
    <source>
        <dbReference type="Pfam" id="PF11935"/>
    </source>
</evidence>
<dbReference type="InterPro" id="IPR021850">
    <property type="entry name" value="Symplekin/Pta1"/>
</dbReference>
<feature type="region of interest" description="Disordered" evidence="4">
    <location>
        <begin position="497"/>
        <end position="534"/>
    </location>
</feature>
<evidence type="ECO:0000256" key="3">
    <source>
        <dbReference type="ARBA" id="ARBA00023242"/>
    </source>
</evidence>
<comment type="caution">
    <text evidence="7">The sequence shown here is derived from an EMBL/GenBank/DDBJ whole genome shotgun (WGS) entry which is preliminary data.</text>
</comment>
<evidence type="ECO:0000313" key="8">
    <source>
        <dbReference type="Proteomes" id="UP000765509"/>
    </source>
</evidence>
<feature type="region of interest" description="Disordered" evidence="4">
    <location>
        <begin position="589"/>
        <end position="622"/>
    </location>
</feature>
<feature type="region of interest" description="Disordered" evidence="4">
    <location>
        <begin position="1378"/>
        <end position="1407"/>
    </location>
</feature>
<dbReference type="GO" id="GO:0006397">
    <property type="term" value="P:mRNA processing"/>
    <property type="evidence" value="ECO:0007669"/>
    <property type="project" value="UniProtKB-KW"/>
</dbReference>
<dbReference type="EMBL" id="AVOT02007306">
    <property type="protein sequence ID" value="MBW0483606.1"/>
    <property type="molecule type" value="Genomic_DNA"/>
</dbReference>
<organism evidence="7 8">
    <name type="scientific">Austropuccinia psidii MF-1</name>
    <dbReference type="NCBI Taxonomy" id="1389203"/>
    <lineage>
        <taxon>Eukaryota</taxon>
        <taxon>Fungi</taxon>
        <taxon>Dikarya</taxon>
        <taxon>Basidiomycota</taxon>
        <taxon>Pucciniomycotina</taxon>
        <taxon>Pucciniomycetes</taxon>
        <taxon>Pucciniales</taxon>
        <taxon>Sphaerophragmiaceae</taxon>
        <taxon>Austropuccinia</taxon>
    </lineage>
</organism>
<evidence type="ECO:0000256" key="2">
    <source>
        <dbReference type="ARBA" id="ARBA00022664"/>
    </source>
</evidence>
<feature type="region of interest" description="Disordered" evidence="4">
    <location>
        <begin position="1299"/>
        <end position="1319"/>
    </location>
</feature>
<dbReference type="PANTHER" id="PTHR15245:SF20">
    <property type="entry name" value="SYMPLEKIN"/>
    <property type="match status" value="1"/>
</dbReference>
<feature type="compositionally biased region" description="Polar residues" evidence="4">
    <location>
        <begin position="1304"/>
        <end position="1319"/>
    </location>
</feature>
<gene>
    <name evidence="7" type="ORF">O181_023321</name>
</gene>
<dbReference type="Pfam" id="PF11935">
    <property type="entry name" value="SYMPK_PTA1_N"/>
    <property type="match status" value="1"/>
</dbReference>
<feature type="compositionally biased region" description="Low complexity" evidence="4">
    <location>
        <begin position="1379"/>
        <end position="1399"/>
    </location>
</feature>
<proteinExistence type="predicted"/>
<keyword evidence="3" id="KW-0539">Nucleus</keyword>
<feature type="compositionally biased region" description="Basic and acidic residues" evidence="4">
    <location>
        <begin position="401"/>
        <end position="418"/>
    </location>
</feature>
<feature type="region of interest" description="Disordered" evidence="4">
    <location>
        <begin position="1"/>
        <end position="31"/>
    </location>
</feature>
<dbReference type="Gene3D" id="1.25.10.10">
    <property type="entry name" value="Leucine-rich Repeat Variant"/>
    <property type="match status" value="1"/>
</dbReference>
<name>A0A9Q3CJ60_9BASI</name>
<evidence type="ECO:0000259" key="6">
    <source>
        <dbReference type="Pfam" id="PF12295"/>
    </source>
</evidence>
<dbReference type="PANTHER" id="PTHR15245">
    <property type="entry name" value="SYMPLEKIN-RELATED"/>
    <property type="match status" value="1"/>
</dbReference>
<keyword evidence="8" id="KW-1185">Reference proteome</keyword>
<dbReference type="Proteomes" id="UP000765509">
    <property type="component" value="Unassembled WGS sequence"/>
</dbReference>
<evidence type="ECO:0000313" key="7">
    <source>
        <dbReference type="EMBL" id="MBW0483606.1"/>
    </source>
</evidence>
<feature type="compositionally biased region" description="Polar residues" evidence="4">
    <location>
        <begin position="425"/>
        <end position="441"/>
    </location>
</feature>
<comment type="subcellular location">
    <subcellularLocation>
        <location evidence="1">Nucleus</location>
    </subcellularLocation>
</comment>
<protein>
    <recommendedName>
        <fullName evidence="9">Symplekin</fullName>
    </recommendedName>
</protein>
<evidence type="ECO:0008006" key="9">
    <source>
        <dbReference type="Google" id="ProtNLM"/>
    </source>
</evidence>
<feature type="domain" description="Symplekin/Pta1 N-terminal" evidence="5">
    <location>
        <begin position="171"/>
        <end position="408"/>
    </location>
</feature>
<dbReference type="OrthoDB" id="331600at2759"/>